<evidence type="ECO:0000256" key="1">
    <source>
        <dbReference type="SAM" id="Phobius"/>
    </source>
</evidence>
<dbReference type="Proteomes" id="UP000250235">
    <property type="component" value="Unassembled WGS sequence"/>
</dbReference>
<keyword evidence="1" id="KW-0812">Transmembrane</keyword>
<gene>
    <name evidence="2" type="ORF">F511_11659</name>
</gene>
<dbReference type="AlphaFoldDB" id="A0A2Z7A2E3"/>
<evidence type="ECO:0000313" key="3">
    <source>
        <dbReference type="Proteomes" id="UP000250235"/>
    </source>
</evidence>
<feature type="transmembrane region" description="Helical" evidence="1">
    <location>
        <begin position="74"/>
        <end position="93"/>
    </location>
</feature>
<sequence length="189" mass="21651">MVSSEIDSMKSELLVESVIKSGLIGDDWYYIASGSYIATDLLFLATGLLVLATGFYCDWFIVACDWFACDWFTIVSDWFACDWFTVACDWFLLRLMFKGRKFSDFRIYGKDNRRSKLEGRAADERVGCPFILGESSPEKMGGGVLTSSGVLVFIEGLRFRDVHFVFAIFVVFDLIQICIEIRYNKDEFK</sequence>
<protein>
    <recommendedName>
        <fullName evidence="4">Transmembrane protein</fullName>
    </recommendedName>
</protein>
<keyword evidence="1" id="KW-0472">Membrane</keyword>
<proteinExistence type="predicted"/>
<dbReference type="EMBL" id="KV019642">
    <property type="protein sequence ID" value="KZV15704.1"/>
    <property type="molecule type" value="Genomic_DNA"/>
</dbReference>
<reference evidence="2 3" key="1">
    <citation type="journal article" date="2015" name="Proc. Natl. Acad. Sci. U.S.A.">
        <title>The resurrection genome of Boea hygrometrica: A blueprint for survival of dehydration.</title>
        <authorList>
            <person name="Xiao L."/>
            <person name="Yang G."/>
            <person name="Zhang L."/>
            <person name="Yang X."/>
            <person name="Zhao S."/>
            <person name="Ji Z."/>
            <person name="Zhou Q."/>
            <person name="Hu M."/>
            <person name="Wang Y."/>
            <person name="Chen M."/>
            <person name="Xu Y."/>
            <person name="Jin H."/>
            <person name="Xiao X."/>
            <person name="Hu G."/>
            <person name="Bao F."/>
            <person name="Hu Y."/>
            <person name="Wan P."/>
            <person name="Li L."/>
            <person name="Deng X."/>
            <person name="Kuang T."/>
            <person name="Xiang C."/>
            <person name="Zhu J.K."/>
            <person name="Oliver M.J."/>
            <person name="He Y."/>
        </authorList>
    </citation>
    <scope>NUCLEOTIDE SEQUENCE [LARGE SCALE GENOMIC DNA]</scope>
    <source>
        <strain evidence="3">cv. XS01</strain>
    </source>
</reference>
<feature type="transmembrane region" description="Helical" evidence="1">
    <location>
        <begin position="164"/>
        <end position="183"/>
    </location>
</feature>
<evidence type="ECO:0000313" key="2">
    <source>
        <dbReference type="EMBL" id="KZV15704.1"/>
    </source>
</evidence>
<evidence type="ECO:0008006" key="4">
    <source>
        <dbReference type="Google" id="ProtNLM"/>
    </source>
</evidence>
<keyword evidence="3" id="KW-1185">Reference proteome</keyword>
<name>A0A2Z7A2E3_9LAMI</name>
<keyword evidence="1" id="KW-1133">Transmembrane helix</keyword>
<accession>A0A2Z7A2E3</accession>
<feature type="transmembrane region" description="Helical" evidence="1">
    <location>
        <begin position="41"/>
        <end position="62"/>
    </location>
</feature>
<organism evidence="2 3">
    <name type="scientific">Dorcoceras hygrometricum</name>
    <dbReference type="NCBI Taxonomy" id="472368"/>
    <lineage>
        <taxon>Eukaryota</taxon>
        <taxon>Viridiplantae</taxon>
        <taxon>Streptophyta</taxon>
        <taxon>Embryophyta</taxon>
        <taxon>Tracheophyta</taxon>
        <taxon>Spermatophyta</taxon>
        <taxon>Magnoliopsida</taxon>
        <taxon>eudicotyledons</taxon>
        <taxon>Gunneridae</taxon>
        <taxon>Pentapetalae</taxon>
        <taxon>asterids</taxon>
        <taxon>lamiids</taxon>
        <taxon>Lamiales</taxon>
        <taxon>Gesneriaceae</taxon>
        <taxon>Didymocarpoideae</taxon>
        <taxon>Trichosporeae</taxon>
        <taxon>Loxocarpinae</taxon>
        <taxon>Dorcoceras</taxon>
    </lineage>
</organism>